<dbReference type="PANTHER" id="PTHR43280:SF32">
    <property type="entry name" value="TRANSCRIPTIONAL REGULATORY PROTEIN"/>
    <property type="match status" value="1"/>
</dbReference>
<dbReference type="InterPro" id="IPR018060">
    <property type="entry name" value="HTH_AraC"/>
</dbReference>
<name>A0A1K1PY36_9FLAO</name>
<dbReference type="InterPro" id="IPR009057">
    <property type="entry name" value="Homeodomain-like_sf"/>
</dbReference>
<accession>A0A1K1PY36</accession>
<organism evidence="5 6">
    <name type="scientific">Sinomicrobium oceani</name>
    <dbReference type="NCBI Taxonomy" id="1150368"/>
    <lineage>
        <taxon>Bacteria</taxon>
        <taxon>Pseudomonadati</taxon>
        <taxon>Bacteroidota</taxon>
        <taxon>Flavobacteriia</taxon>
        <taxon>Flavobacteriales</taxon>
        <taxon>Flavobacteriaceae</taxon>
        <taxon>Sinomicrobium</taxon>
    </lineage>
</organism>
<keyword evidence="2" id="KW-0238">DNA-binding</keyword>
<gene>
    <name evidence="5" type="ORF">SAMN02927921_02146</name>
</gene>
<dbReference type="InterPro" id="IPR020449">
    <property type="entry name" value="Tscrpt_reg_AraC-type_HTH"/>
</dbReference>
<keyword evidence="6" id="KW-1185">Reference proteome</keyword>
<evidence type="ECO:0000256" key="1">
    <source>
        <dbReference type="ARBA" id="ARBA00023015"/>
    </source>
</evidence>
<dbReference type="PRINTS" id="PR00032">
    <property type="entry name" value="HTHARAC"/>
</dbReference>
<dbReference type="Pfam" id="PF12833">
    <property type="entry name" value="HTH_18"/>
    <property type="match status" value="1"/>
</dbReference>
<dbReference type="PANTHER" id="PTHR43280">
    <property type="entry name" value="ARAC-FAMILY TRANSCRIPTIONAL REGULATOR"/>
    <property type="match status" value="1"/>
</dbReference>
<feature type="domain" description="HTH araC/xylS-type" evidence="4">
    <location>
        <begin position="194"/>
        <end position="300"/>
    </location>
</feature>
<dbReference type="Gene3D" id="1.10.10.60">
    <property type="entry name" value="Homeodomain-like"/>
    <property type="match status" value="1"/>
</dbReference>
<reference evidence="5 6" key="1">
    <citation type="submission" date="2016-11" db="EMBL/GenBank/DDBJ databases">
        <authorList>
            <person name="Jaros S."/>
            <person name="Januszkiewicz K."/>
            <person name="Wedrychowicz H."/>
        </authorList>
    </citation>
    <scope>NUCLEOTIDE SEQUENCE [LARGE SCALE GENOMIC DNA]</scope>
    <source>
        <strain evidence="5 6">CGMCC 1.12145</strain>
    </source>
</reference>
<dbReference type="SUPFAM" id="SSF46689">
    <property type="entry name" value="Homeodomain-like"/>
    <property type="match status" value="1"/>
</dbReference>
<keyword evidence="3" id="KW-0804">Transcription</keyword>
<dbReference type="Proteomes" id="UP000182248">
    <property type="component" value="Unassembled WGS sequence"/>
</dbReference>
<evidence type="ECO:0000256" key="2">
    <source>
        <dbReference type="ARBA" id="ARBA00023125"/>
    </source>
</evidence>
<sequence>MEEKETLEQYYSRSFKKVPDDLLASSGSVAHFNIIKRQNCLQLLGFSRRDYYKVVLTRGNAVLYTEKGEVTIDRPSLFFSDRNIRYGWKNIGDGHDGYICLFNEYFASAELRKAFRKLFLLFKDDMYPFLFLTDEQYHKLEQYFVLMRNEYCDNFGYKNLMLRDLLNLVIYTGIKIKTSDHKEFPEVYPQDLAERFMELLDNQFPVESPVTSLQAKTPARFADLLHVHVNHLNHSVKLQTGKTTSQLIRERVLTEAMSLLRYSDWRIYEIGNSLGFEYPQHFNSFFRKLTGTSPKQYRSEVTAHL</sequence>
<dbReference type="OrthoDB" id="629929at2"/>
<dbReference type="SMART" id="SM00342">
    <property type="entry name" value="HTH_ARAC"/>
    <property type="match status" value="1"/>
</dbReference>
<dbReference type="RefSeq" id="WP_072317388.1">
    <property type="nucleotide sequence ID" value="NZ_FPJE01000010.1"/>
</dbReference>
<evidence type="ECO:0000256" key="3">
    <source>
        <dbReference type="ARBA" id="ARBA00023163"/>
    </source>
</evidence>
<dbReference type="STRING" id="1150368.SAMN02927921_02146"/>
<dbReference type="PROSITE" id="PS01124">
    <property type="entry name" value="HTH_ARAC_FAMILY_2"/>
    <property type="match status" value="1"/>
</dbReference>
<dbReference type="AlphaFoldDB" id="A0A1K1PY36"/>
<dbReference type="EMBL" id="FPJE01000010">
    <property type="protein sequence ID" value="SFW52666.1"/>
    <property type="molecule type" value="Genomic_DNA"/>
</dbReference>
<evidence type="ECO:0000313" key="5">
    <source>
        <dbReference type="EMBL" id="SFW52666.1"/>
    </source>
</evidence>
<dbReference type="GO" id="GO:0043565">
    <property type="term" value="F:sequence-specific DNA binding"/>
    <property type="evidence" value="ECO:0007669"/>
    <property type="project" value="InterPro"/>
</dbReference>
<keyword evidence="1" id="KW-0805">Transcription regulation</keyword>
<dbReference type="GO" id="GO:0003700">
    <property type="term" value="F:DNA-binding transcription factor activity"/>
    <property type="evidence" value="ECO:0007669"/>
    <property type="project" value="InterPro"/>
</dbReference>
<evidence type="ECO:0000313" key="6">
    <source>
        <dbReference type="Proteomes" id="UP000182248"/>
    </source>
</evidence>
<proteinExistence type="predicted"/>
<evidence type="ECO:0000259" key="4">
    <source>
        <dbReference type="PROSITE" id="PS01124"/>
    </source>
</evidence>
<protein>
    <submittedName>
        <fullName evidence="5">Helix-turn-helix domain-containing protein</fullName>
    </submittedName>
</protein>